<keyword evidence="3" id="KW-1185">Reference proteome</keyword>
<dbReference type="Proteomes" id="UP000243494">
    <property type="component" value="Unassembled WGS sequence"/>
</dbReference>
<accession>A0A371ISP0</accession>
<keyword evidence="1" id="KW-0472">Membrane</keyword>
<name>A0A371ISP0_9FIRM</name>
<dbReference type="AlphaFoldDB" id="A0A371ISP0"/>
<keyword evidence="1" id="KW-1133">Transmembrane helix</keyword>
<dbReference type="RefSeq" id="WP_115976053.1">
    <property type="nucleotide sequence ID" value="NZ_NOJZ02000011.1"/>
</dbReference>
<evidence type="ECO:0000313" key="3">
    <source>
        <dbReference type="Proteomes" id="UP000243494"/>
    </source>
</evidence>
<dbReference type="OrthoDB" id="2055915at2"/>
<evidence type="ECO:0000256" key="1">
    <source>
        <dbReference type="SAM" id="Phobius"/>
    </source>
</evidence>
<organism evidence="2 3">
    <name type="scientific">Romboutsia maritimum</name>
    <dbReference type="NCBI Taxonomy" id="2020948"/>
    <lineage>
        <taxon>Bacteria</taxon>
        <taxon>Bacillati</taxon>
        <taxon>Bacillota</taxon>
        <taxon>Clostridia</taxon>
        <taxon>Peptostreptococcales</taxon>
        <taxon>Peptostreptococcaceae</taxon>
        <taxon>Romboutsia</taxon>
    </lineage>
</organism>
<gene>
    <name evidence="2" type="ORF">CHF27_007740</name>
</gene>
<dbReference type="NCBIfam" id="NF033493">
    <property type="entry name" value="MetS_like_NSS"/>
    <property type="match status" value="1"/>
</dbReference>
<feature type="transmembrane region" description="Helical" evidence="1">
    <location>
        <begin position="6"/>
        <end position="28"/>
    </location>
</feature>
<keyword evidence="1" id="KW-0812">Transmembrane</keyword>
<dbReference type="EMBL" id="NOJZ02000011">
    <property type="protein sequence ID" value="RDY23506.1"/>
    <property type="molecule type" value="Genomic_DNA"/>
</dbReference>
<protein>
    <submittedName>
        <fullName evidence="2">MetS family NSS transporter small subunit</fullName>
    </submittedName>
</protein>
<sequence>MTSYAIAFLILGSTILFGGLMITITITIKNEKM</sequence>
<proteinExistence type="predicted"/>
<reference evidence="2 3" key="1">
    <citation type="journal article" date="2017" name="Genome Announc.">
        <title>Draft Genome Sequence of Romboutsia maritimum sp. nov. Strain CCRI-22766(T), Isolated from Coastal Estuarine Mud.</title>
        <authorList>
            <person name="Maheux A.F."/>
            <person name="Boudreau D.K."/>
            <person name="Berube E."/>
            <person name="Boissinot M."/>
            <person name="Raymond F."/>
            <person name="Brodeur S."/>
            <person name="Corbeil J."/>
            <person name="Brightwell G."/>
            <person name="Broda D."/>
            <person name="Omar R.F."/>
            <person name="Bergeron M.G."/>
        </authorList>
    </citation>
    <scope>NUCLEOTIDE SEQUENCE [LARGE SCALE GENOMIC DNA]</scope>
    <source>
        <strain evidence="2 3">CCRI-22766</strain>
    </source>
</reference>
<evidence type="ECO:0000313" key="2">
    <source>
        <dbReference type="EMBL" id="RDY23506.1"/>
    </source>
</evidence>
<comment type="caution">
    <text evidence="2">The sequence shown here is derived from an EMBL/GenBank/DDBJ whole genome shotgun (WGS) entry which is preliminary data.</text>
</comment>